<dbReference type="PANTHER" id="PTHR30231:SF42">
    <property type="entry name" value="EXONUCLEASE"/>
    <property type="match status" value="1"/>
</dbReference>
<proteinExistence type="predicted"/>
<dbReference type="Proteomes" id="UP000249185">
    <property type="component" value="Unassembled WGS sequence"/>
</dbReference>
<reference evidence="2 3" key="1">
    <citation type="submission" date="2017-08" db="EMBL/GenBank/DDBJ databases">
        <title>Infants hospitalized years apart are colonized by the same room-sourced microbial strains.</title>
        <authorList>
            <person name="Brooks B."/>
            <person name="Olm M.R."/>
            <person name="Firek B.A."/>
            <person name="Baker R."/>
            <person name="Thomas B.C."/>
            <person name="Morowitz M.J."/>
            <person name="Banfield J.F."/>
        </authorList>
    </citation>
    <scope>NUCLEOTIDE SEQUENCE [LARGE SCALE GENOMIC DNA]</scope>
    <source>
        <strain evidence="2">S2_005_002_R2_34</strain>
    </source>
</reference>
<dbReference type="GO" id="GO:0005829">
    <property type="term" value="C:cytosol"/>
    <property type="evidence" value="ECO:0007669"/>
    <property type="project" value="TreeGrafter"/>
</dbReference>
<dbReference type="GO" id="GO:0006259">
    <property type="term" value="P:DNA metabolic process"/>
    <property type="evidence" value="ECO:0007669"/>
    <property type="project" value="UniProtKB-ARBA"/>
</dbReference>
<dbReference type="PANTHER" id="PTHR30231">
    <property type="entry name" value="DNA POLYMERASE III SUBUNIT EPSILON"/>
    <property type="match status" value="1"/>
</dbReference>
<dbReference type="Gene3D" id="3.30.420.10">
    <property type="entry name" value="Ribonuclease H-like superfamily/Ribonuclease H"/>
    <property type="match status" value="1"/>
</dbReference>
<dbReference type="InterPro" id="IPR036397">
    <property type="entry name" value="RNaseH_sf"/>
</dbReference>
<evidence type="ECO:0000259" key="1">
    <source>
        <dbReference type="SMART" id="SM00479"/>
    </source>
</evidence>
<dbReference type="AlphaFoldDB" id="A0A2W5NGR7"/>
<dbReference type="SUPFAM" id="SSF53098">
    <property type="entry name" value="Ribonuclease H-like"/>
    <property type="match status" value="1"/>
</dbReference>
<dbReference type="InterPro" id="IPR012337">
    <property type="entry name" value="RNaseH-like_sf"/>
</dbReference>
<dbReference type="GO" id="GO:0008408">
    <property type="term" value="F:3'-5' exonuclease activity"/>
    <property type="evidence" value="ECO:0007669"/>
    <property type="project" value="TreeGrafter"/>
</dbReference>
<dbReference type="GO" id="GO:0003676">
    <property type="term" value="F:nucleic acid binding"/>
    <property type="evidence" value="ECO:0007669"/>
    <property type="project" value="InterPro"/>
</dbReference>
<sequence length="330" mass="35929">MAPPAIDLPISSGPARLYDLPTGEFRFIALDVETANSDRSSICQIGLACVTAGGEITTFSTYVDPEDDFSAGNIRIHGITPDTVHGSPTWPAILPTLVPLLDRAPIVQHSSFDRTAVHAACEKHSLPKPNWHWHDSVRIARKAWPQLTGNGGHGLANLKSFLRLDFAHHDAGEDARAAAQVVLMAEIALGIDCLAPTPRRQPAKRATSARRRPLPETPTWRAAKRAIRNWNGDDPEDLLTAVAATSETLISSIEKDEISYREIVAISDFTSDLLDMIERHLDDAKADPDKSDVVLRVDIARGAAERLDDTVTDLLIEISGVKGRLSQSNP</sequence>
<dbReference type="InterPro" id="IPR013520">
    <property type="entry name" value="Ribonucl_H"/>
</dbReference>
<protein>
    <recommendedName>
        <fullName evidence="1">Exonuclease domain-containing protein</fullName>
    </recommendedName>
</protein>
<accession>A0A2W5NGR7</accession>
<evidence type="ECO:0000313" key="3">
    <source>
        <dbReference type="Proteomes" id="UP000249185"/>
    </source>
</evidence>
<organism evidence="2 3">
    <name type="scientific">Rhodovulum sulfidophilum</name>
    <name type="common">Rhodobacter sulfidophilus</name>
    <dbReference type="NCBI Taxonomy" id="35806"/>
    <lineage>
        <taxon>Bacteria</taxon>
        <taxon>Pseudomonadati</taxon>
        <taxon>Pseudomonadota</taxon>
        <taxon>Alphaproteobacteria</taxon>
        <taxon>Rhodobacterales</taxon>
        <taxon>Paracoccaceae</taxon>
        <taxon>Rhodovulum</taxon>
    </lineage>
</organism>
<evidence type="ECO:0000313" key="2">
    <source>
        <dbReference type="EMBL" id="PZQ49935.1"/>
    </source>
</evidence>
<dbReference type="Pfam" id="PF00929">
    <property type="entry name" value="RNase_T"/>
    <property type="match status" value="1"/>
</dbReference>
<feature type="domain" description="Exonuclease" evidence="1">
    <location>
        <begin position="26"/>
        <end position="191"/>
    </location>
</feature>
<comment type="caution">
    <text evidence="2">The sequence shown here is derived from an EMBL/GenBank/DDBJ whole genome shotgun (WGS) entry which is preliminary data.</text>
</comment>
<name>A0A2W5NGR7_RHOSU</name>
<dbReference type="EMBL" id="QFPW01000006">
    <property type="protein sequence ID" value="PZQ49935.1"/>
    <property type="molecule type" value="Genomic_DNA"/>
</dbReference>
<dbReference type="SMART" id="SM00479">
    <property type="entry name" value="EXOIII"/>
    <property type="match status" value="1"/>
</dbReference>
<gene>
    <name evidence="2" type="ORF">DI556_09955</name>
</gene>
<dbReference type="CDD" id="cd06130">
    <property type="entry name" value="DNA_pol_III_epsilon_like"/>
    <property type="match status" value="1"/>
</dbReference>